<keyword evidence="2" id="KW-0808">Transferase</keyword>
<dbReference type="PANTHER" id="PTHR13943">
    <property type="entry name" value="HRAS-LIKE SUPPRESSOR - RELATED"/>
    <property type="match status" value="1"/>
</dbReference>
<dbReference type="GO" id="GO:0005737">
    <property type="term" value="C:cytoplasm"/>
    <property type="evidence" value="ECO:0007669"/>
    <property type="project" value="TreeGrafter"/>
</dbReference>
<organism evidence="6 7">
    <name type="scientific">Lingula anatina</name>
    <name type="common">Brachiopod</name>
    <name type="synonym">Lingula unguis</name>
    <dbReference type="NCBI Taxonomy" id="7574"/>
    <lineage>
        <taxon>Eukaryota</taxon>
        <taxon>Metazoa</taxon>
        <taxon>Spiralia</taxon>
        <taxon>Lophotrochozoa</taxon>
        <taxon>Brachiopoda</taxon>
        <taxon>Linguliformea</taxon>
        <taxon>Lingulata</taxon>
        <taxon>Lingulida</taxon>
        <taxon>Linguloidea</taxon>
        <taxon>Lingulidae</taxon>
        <taxon>Lingula</taxon>
    </lineage>
</organism>
<reference evidence="7" key="1">
    <citation type="submission" date="2025-08" db="UniProtKB">
        <authorList>
            <consortium name="RefSeq"/>
        </authorList>
    </citation>
    <scope>IDENTIFICATION</scope>
    <source>
        <tissue evidence="7">Gonads</tissue>
    </source>
</reference>
<keyword evidence="4" id="KW-0443">Lipid metabolism</keyword>
<dbReference type="Pfam" id="PF04970">
    <property type="entry name" value="LRAT"/>
    <property type="match status" value="1"/>
</dbReference>
<dbReference type="InParanoid" id="A0A1S3GZ68"/>
<dbReference type="PROSITE" id="PS51934">
    <property type="entry name" value="LRAT"/>
    <property type="match status" value="1"/>
</dbReference>
<dbReference type="InterPro" id="IPR007053">
    <property type="entry name" value="LRAT_dom"/>
</dbReference>
<evidence type="ECO:0000313" key="7">
    <source>
        <dbReference type="RefSeq" id="XP_013379170.1"/>
    </source>
</evidence>
<keyword evidence="6" id="KW-1185">Reference proteome</keyword>
<dbReference type="Pfam" id="PF24289">
    <property type="entry name" value="DUF7477"/>
    <property type="match status" value="1"/>
</dbReference>
<dbReference type="PANTHER" id="PTHR13943:SF77">
    <property type="entry name" value="LRAT DOMAIN-CONTAINING PROTEIN"/>
    <property type="match status" value="1"/>
</dbReference>
<dbReference type="GO" id="GO:0070292">
    <property type="term" value="P:N-acylphosphatidylethanolamine metabolic process"/>
    <property type="evidence" value="ECO:0007669"/>
    <property type="project" value="TreeGrafter"/>
</dbReference>
<evidence type="ECO:0000256" key="2">
    <source>
        <dbReference type="ARBA" id="ARBA00022679"/>
    </source>
</evidence>
<evidence type="ECO:0000313" key="6">
    <source>
        <dbReference type="Proteomes" id="UP000085678"/>
    </source>
</evidence>
<keyword evidence="3" id="KW-0378">Hydrolase</keyword>
<evidence type="ECO:0000256" key="1">
    <source>
        <dbReference type="ARBA" id="ARBA00007824"/>
    </source>
</evidence>
<dbReference type="RefSeq" id="XP_013379170.1">
    <property type="nucleotide sequence ID" value="XM_013523716.2"/>
</dbReference>
<dbReference type="OrthoDB" id="421951at2759"/>
<accession>A0A1S3GZ68</accession>
<dbReference type="InterPro" id="IPR051496">
    <property type="entry name" value="H-rev107_PLA/AT"/>
</dbReference>
<comment type="similarity">
    <text evidence="1">Belongs to the H-rev107 family.</text>
</comment>
<evidence type="ECO:0000256" key="3">
    <source>
        <dbReference type="ARBA" id="ARBA00022801"/>
    </source>
</evidence>
<evidence type="ECO:0000256" key="4">
    <source>
        <dbReference type="ARBA" id="ARBA00023098"/>
    </source>
</evidence>
<evidence type="ECO:0000259" key="5">
    <source>
        <dbReference type="PROSITE" id="PS51934"/>
    </source>
</evidence>
<dbReference type="Proteomes" id="UP000085678">
    <property type="component" value="Unplaced"/>
</dbReference>
<dbReference type="Gene3D" id="3.90.1720.10">
    <property type="entry name" value="endopeptidase domain like (from Nostoc punctiforme)"/>
    <property type="match status" value="1"/>
</dbReference>
<dbReference type="GeneID" id="106150735"/>
<proteinExistence type="inferred from homology"/>
<feature type="domain" description="LRAT" evidence="5">
    <location>
        <begin position="15"/>
        <end position="137"/>
    </location>
</feature>
<dbReference type="KEGG" id="lak:106150735"/>
<gene>
    <name evidence="7" type="primary">LOC106150735</name>
</gene>
<dbReference type="InterPro" id="IPR055900">
    <property type="entry name" value="DUF7477"/>
</dbReference>
<dbReference type="GO" id="GO:0016410">
    <property type="term" value="F:N-acyltransferase activity"/>
    <property type="evidence" value="ECO:0007669"/>
    <property type="project" value="TreeGrafter"/>
</dbReference>
<dbReference type="GO" id="GO:0008970">
    <property type="term" value="F:phospholipase A1 activity"/>
    <property type="evidence" value="ECO:0007669"/>
    <property type="project" value="TreeGrafter"/>
</dbReference>
<dbReference type="AlphaFoldDB" id="A0A1S3GZ68"/>
<sequence>MAASTLEMPGDPGDLLEFDRGYYTHWAVNIGHGELVHIMGTSTRSSGCARAEEGKTSERDRFQVFTACTRDTYRSVSKKGEARVNNKAHSHLGAPLPPQAVVERALAMDGQKGHEMDNDDCEYFATWAKFGVGHSAKRGSTRAPITGVSGIYQAEIDRITVHDVDCREAERIKWVVFMTEPRWQGENSYTTTDTHLQTTEDCRLFLNQELSLGMLCSNSKTWLFCNKTYGHPKWKFRETVQVHSKIHTPKQLRKMVEKEWKYGGRELSSMSAMGGKKVMIFRKYTSDIACSPFLVSSRDQRGTWPEQLLQRAYAEGLRISHVSYIHGFWYVIMYPGDLLNSPEQTWIVDTKFPRDAIDAHWALGYRVRTIASGPLWVVVFDKTRDTEKARQCYKIVDSLWEHWFREKWDDGYTITCATGNA</sequence>
<protein>
    <submittedName>
        <fullName evidence="7">Uncharacterized protein LOC106150735</fullName>
    </submittedName>
</protein>
<name>A0A1S3GZ68_LINAN</name>
<dbReference type="GO" id="GO:0004623">
    <property type="term" value="F:phospholipase A2 activity"/>
    <property type="evidence" value="ECO:0007669"/>
    <property type="project" value="TreeGrafter"/>
</dbReference>